<dbReference type="AlphaFoldDB" id="A0A5B8VLQ7"/>
<gene>
    <name evidence="1" type="ORF">FSB73_13405</name>
</gene>
<dbReference type="EMBL" id="CP042434">
    <property type="protein sequence ID" value="QEC72524.1"/>
    <property type="molecule type" value="Genomic_DNA"/>
</dbReference>
<organism evidence="1 2">
    <name type="scientific">Arachidicoccus ginsenosidivorans</name>
    <dbReference type="NCBI Taxonomy" id="496057"/>
    <lineage>
        <taxon>Bacteria</taxon>
        <taxon>Pseudomonadati</taxon>
        <taxon>Bacteroidota</taxon>
        <taxon>Chitinophagia</taxon>
        <taxon>Chitinophagales</taxon>
        <taxon>Chitinophagaceae</taxon>
        <taxon>Arachidicoccus</taxon>
    </lineage>
</organism>
<dbReference type="Proteomes" id="UP000321291">
    <property type="component" value="Chromosome"/>
</dbReference>
<dbReference type="OrthoDB" id="680858at2"/>
<dbReference type="KEGG" id="agi:FSB73_13405"/>
<accession>A0A5B8VLQ7</accession>
<name>A0A5B8VLQ7_9BACT</name>
<protein>
    <submittedName>
        <fullName evidence="1">Uncharacterized protein</fullName>
    </submittedName>
</protein>
<keyword evidence="2" id="KW-1185">Reference proteome</keyword>
<dbReference type="Gene3D" id="2.180.10.10">
    <property type="entry name" value="RHS repeat-associated core"/>
    <property type="match status" value="1"/>
</dbReference>
<evidence type="ECO:0000313" key="2">
    <source>
        <dbReference type="Proteomes" id="UP000321291"/>
    </source>
</evidence>
<sequence length="141" mass="15979">MRDQLGNPRMVITEDYNVASPIMEVNSYYPFGLQQNGIGLIAAGTLHNYKNTFRSRSSMSFWAWICMSSNTVWVIPQIGRFWQVDPLADKYTYNSTYAFSENKIINAIELEGLESKDVKKRIALTPGAATTTISGEERIQK</sequence>
<evidence type="ECO:0000313" key="1">
    <source>
        <dbReference type="EMBL" id="QEC72524.1"/>
    </source>
</evidence>
<reference evidence="1 2" key="1">
    <citation type="journal article" date="2017" name="Int. J. Syst. Evol. Microbiol.">
        <title>Arachidicoccus ginsenosidivorans sp. nov., with ginsenoside-converting activity isolated from ginseng cultivating soil.</title>
        <authorList>
            <person name="Siddiqi M.Z."/>
            <person name="Aslam Z."/>
            <person name="Im W.T."/>
        </authorList>
    </citation>
    <scope>NUCLEOTIDE SEQUENCE [LARGE SCALE GENOMIC DNA]</scope>
    <source>
        <strain evidence="1 2">Gsoil 809</strain>
    </source>
</reference>
<dbReference type="RefSeq" id="WP_146783089.1">
    <property type="nucleotide sequence ID" value="NZ_CP042434.1"/>
</dbReference>
<proteinExistence type="predicted"/>